<evidence type="ECO:0000313" key="3">
    <source>
        <dbReference type="EMBL" id="MCR2807796.1"/>
    </source>
</evidence>
<keyword evidence="4" id="KW-1185">Reference proteome</keyword>
<comment type="caution">
    <text evidence="3">The sequence shown here is derived from an EMBL/GenBank/DDBJ whole genome shotgun (WGS) entry which is preliminary data.</text>
</comment>
<evidence type="ECO:0000259" key="2">
    <source>
        <dbReference type="Pfam" id="PF13349"/>
    </source>
</evidence>
<feature type="transmembrane region" description="Helical" evidence="1">
    <location>
        <begin position="61"/>
        <end position="81"/>
    </location>
</feature>
<name>A0A9X2MXS4_9BACL</name>
<feature type="transmembrane region" description="Helical" evidence="1">
    <location>
        <begin position="160"/>
        <end position="181"/>
    </location>
</feature>
<protein>
    <submittedName>
        <fullName evidence="3">DUF4097 family beta strand repeat-containing protein</fullName>
    </submittedName>
</protein>
<keyword evidence="1" id="KW-0812">Transmembrane</keyword>
<reference evidence="3" key="1">
    <citation type="submission" date="2022-08" db="EMBL/GenBank/DDBJ databases">
        <title>The genomic sequence of strain Paenibacillus sp. SCIV0701.</title>
        <authorList>
            <person name="Zhao H."/>
        </authorList>
    </citation>
    <scope>NUCLEOTIDE SEQUENCE</scope>
    <source>
        <strain evidence="3">SCIV0701</strain>
    </source>
</reference>
<sequence>MGKLGIAGRWSRLLTVLLAFLAPGMGHVRLGQYGKGFLLLAGLLLDFTAIFRLADSDGGRHLLLIVYLMLLLPVFYFISVYDVLQAEEKANLQAAEPLRLRDGILLAASGTFMMILIKPPAFMLPWMNELAEWSVGPTLMVLSVLIVLSLRRGGIWVFKLGRMTAAAVIFVIGSFLAWDLLKGRNDLVLLSEWWPVIFILLGIEMIVYTVWLRKKRDKLRLDGAGTVAALVIAVTAYGVTQYADFPVRWLDQFNVDLSGRMDLGEEAGFRFDKNITKIPFEGVAVTVKIVNPNGDIIVRSGNVDEIELHSTVWVDTADEGEAAEIAEQSIVQVTPGDEIVLEAKGQNFGANGNRLPRMNLEVVVPKLETPPVVNMEPLPSESPINDGNSEIPGSSADVEIESDEGVDAEIPTPTPLLDTVQPIQTLKLEIESGNGSVTVGDVVAQDGVAIRSASGMVIAQSVYGSVNVEGINSSIEAHLVTGDSNLVTQNGTITADELKGGAVYASTLNGDIDLKDIYGDLDAETKNGGILVSGAAGDVKADTLNGSIEVESPMVGGNWDLDSSVGEINLRIPYAGDYSVYGSVTFGQITTDLPLEQTRKSIRGTVGEGIYRIHINATNSISIQGRSQDLTGAFIDKFTNENVQ</sequence>
<keyword evidence="1" id="KW-0472">Membrane</keyword>
<feature type="transmembrane region" description="Helical" evidence="1">
    <location>
        <begin position="193"/>
        <end position="212"/>
    </location>
</feature>
<dbReference type="Proteomes" id="UP001141950">
    <property type="component" value="Unassembled WGS sequence"/>
</dbReference>
<gene>
    <name evidence="3" type="ORF">NQZ67_28355</name>
</gene>
<dbReference type="InterPro" id="IPR025164">
    <property type="entry name" value="Toastrack_DUF4097"/>
</dbReference>
<feature type="domain" description="DUF4097" evidence="2">
    <location>
        <begin position="471"/>
        <end position="618"/>
    </location>
</feature>
<proteinExistence type="predicted"/>
<keyword evidence="1" id="KW-1133">Transmembrane helix</keyword>
<dbReference type="EMBL" id="JANIPJ010000034">
    <property type="protein sequence ID" value="MCR2807796.1"/>
    <property type="molecule type" value="Genomic_DNA"/>
</dbReference>
<feature type="transmembrane region" description="Helical" evidence="1">
    <location>
        <begin position="130"/>
        <end position="148"/>
    </location>
</feature>
<accession>A0A9X2MXS4</accession>
<dbReference type="PANTHER" id="PTHR34094">
    <property type="match status" value="1"/>
</dbReference>
<evidence type="ECO:0000256" key="1">
    <source>
        <dbReference type="SAM" id="Phobius"/>
    </source>
</evidence>
<feature type="transmembrane region" description="Helical" evidence="1">
    <location>
        <begin position="224"/>
        <end position="243"/>
    </location>
</feature>
<dbReference type="PANTHER" id="PTHR34094:SF1">
    <property type="entry name" value="PROTEIN FAM185A"/>
    <property type="match status" value="1"/>
</dbReference>
<evidence type="ECO:0000313" key="4">
    <source>
        <dbReference type="Proteomes" id="UP001141950"/>
    </source>
</evidence>
<dbReference type="RefSeq" id="WP_257452623.1">
    <property type="nucleotide sequence ID" value="NZ_JANIPJ010000034.1"/>
</dbReference>
<organism evidence="3 4">
    <name type="scientific">Paenibacillus soyae</name>
    <dbReference type="NCBI Taxonomy" id="2969249"/>
    <lineage>
        <taxon>Bacteria</taxon>
        <taxon>Bacillati</taxon>
        <taxon>Bacillota</taxon>
        <taxon>Bacilli</taxon>
        <taxon>Bacillales</taxon>
        <taxon>Paenibacillaceae</taxon>
        <taxon>Paenibacillus</taxon>
    </lineage>
</organism>
<dbReference type="Pfam" id="PF13349">
    <property type="entry name" value="DUF4097"/>
    <property type="match status" value="1"/>
</dbReference>
<dbReference type="AlphaFoldDB" id="A0A9X2MXS4"/>